<dbReference type="InterPro" id="IPR009501">
    <property type="entry name" value="UCP020269"/>
</dbReference>
<protein>
    <recommendedName>
        <fullName evidence="1">LUD domain-containing protein</fullName>
    </recommendedName>
</protein>
<evidence type="ECO:0000259" key="1">
    <source>
        <dbReference type="Pfam" id="PF02589"/>
    </source>
</evidence>
<evidence type="ECO:0000313" key="2">
    <source>
        <dbReference type="EMBL" id="ADL53989.1"/>
    </source>
</evidence>
<dbReference type="InterPro" id="IPR024185">
    <property type="entry name" value="FTHF_cligase-like_sf"/>
</dbReference>
<dbReference type="SUPFAM" id="SSF100950">
    <property type="entry name" value="NagB/RpiA/CoA transferase-like"/>
    <property type="match status" value="1"/>
</dbReference>
<dbReference type="eggNOG" id="COG1139">
    <property type="taxonomic scope" value="Bacteria"/>
</dbReference>
<dbReference type="PANTHER" id="PTHR36179">
    <property type="entry name" value="LUD_DOM DOMAIN-CONTAINING PROTEIN"/>
    <property type="match status" value="1"/>
</dbReference>
<proteinExistence type="predicted"/>
<dbReference type="OrthoDB" id="9809147at2"/>
<dbReference type="HOGENOM" id="CLU_107893_1_0_9"/>
<sequence length="206" mass="23358">MMENRVEKVIKNLKKNNMNGYLVKDEKELIDKIEEIVADGATVSVGGSMTLFETGIIDYLRQGRYKFLDRYKDGLSREEVGKIYREAFFADAYFTSTNAITEEGQLYNVDGNGNRVAAMIFGPKKVIVITGTNKIVADMDEAIKRVREVAAPLNSKRLDRMTPCVKTEKCMSCSSKDRICNDYTVIGRQGDNQRLHVIFLDKKLGY</sequence>
<feature type="domain" description="LUD" evidence="1">
    <location>
        <begin position="6"/>
        <end position="200"/>
    </location>
</feature>
<name>D9SNJ7_CLOC7</name>
<gene>
    <name evidence="2" type="ordered locus">Clocel_4332</name>
</gene>
<reference evidence="2 3" key="1">
    <citation type="submission" date="2010-08" db="EMBL/GenBank/DDBJ databases">
        <title>Complete sequence of Clostridium cellulovorans 743B.</title>
        <authorList>
            <consortium name="US DOE Joint Genome Institute"/>
            <person name="Lucas S."/>
            <person name="Copeland A."/>
            <person name="Lapidus A."/>
            <person name="Cheng J.-F."/>
            <person name="Bruce D."/>
            <person name="Goodwin L."/>
            <person name="Pitluck S."/>
            <person name="Chertkov O."/>
            <person name="Detter J.C."/>
            <person name="Han C."/>
            <person name="Tapia R."/>
            <person name="Land M."/>
            <person name="Hauser L."/>
            <person name="Chang Y.-J."/>
            <person name="Jeffries C."/>
            <person name="Kyrpides N."/>
            <person name="Ivanova N."/>
            <person name="Mikhailova N."/>
            <person name="Hemme C.L."/>
            <person name="Woyke T."/>
        </authorList>
    </citation>
    <scope>NUCLEOTIDE SEQUENCE [LARGE SCALE GENOMIC DNA]</scope>
    <source>
        <strain evidence="3">ATCC 35296 / DSM 3052 / OCM 3 / 743B</strain>
    </source>
</reference>
<dbReference type="Proteomes" id="UP000002730">
    <property type="component" value="Chromosome"/>
</dbReference>
<evidence type="ECO:0000313" key="3">
    <source>
        <dbReference type="Proteomes" id="UP000002730"/>
    </source>
</evidence>
<dbReference type="STRING" id="573061.Clocel_4332"/>
<dbReference type="AlphaFoldDB" id="D9SNJ7"/>
<dbReference type="PIRSF" id="PIRSF020269">
    <property type="entry name" value="DUF1121"/>
    <property type="match status" value="1"/>
</dbReference>
<dbReference type="InterPro" id="IPR003741">
    <property type="entry name" value="LUD_dom"/>
</dbReference>
<dbReference type="Pfam" id="PF02589">
    <property type="entry name" value="LUD_dom"/>
    <property type="match status" value="1"/>
</dbReference>
<dbReference type="KEGG" id="ccb:Clocel_4332"/>
<dbReference type="Gene3D" id="3.40.50.10420">
    <property type="entry name" value="NagB/RpiA/CoA transferase-like"/>
    <property type="match status" value="1"/>
</dbReference>
<dbReference type="InterPro" id="IPR037171">
    <property type="entry name" value="NagB/RpiA_transferase-like"/>
</dbReference>
<keyword evidence="3" id="KW-1185">Reference proteome</keyword>
<accession>D9SNJ7</accession>
<organism evidence="2 3">
    <name type="scientific">Clostridium cellulovorans (strain ATCC 35296 / DSM 3052 / OCM 3 / 743B)</name>
    <dbReference type="NCBI Taxonomy" id="573061"/>
    <lineage>
        <taxon>Bacteria</taxon>
        <taxon>Bacillati</taxon>
        <taxon>Bacillota</taxon>
        <taxon>Clostridia</taxon>
        <taxon>Eubacteriales</taxon>
        <taxon>Clostridiaceae</taxon>
        <taxon>Clostridium</taxon>
    </lineage>
</organism>
<dbReference type="EMBL" id="CP002160">
    <property type="protein sequence ID" value="ADL53989.1"/>
    <property type="molecule type" value="Genomic_DNA"/>
</dbReference>
<dbReference type="RefSeq" id="WP_013291983.1">
    <property type="nucleotide sequence ID" value="NC_014393.1"/>
</dbReference>
<dbReference type="PANTHER" id="PTHR36179:SF2">
    <property type="entry name" value="LUD DOMAIN-CONTAINING PROTEIN"/>
    <property type="match status" value="1"/>
</dbReference>